<protein>
    <submittedName>
        <fullName evidence="1">BTB domain-containing protein</fullName>
    </submittedName>
</protein>
<reference evidence="1" key="1">
    <citation type="submission" date="2019-11" db="UniProtKB">
        <authorList>
            <consortium name="WormBaseParasite"/>
        </authorList>
    </citation>
    <scope>IDENTIFICATION</scope>
</reference>
<evidence type="ECO:0000313" key="1">
    <source>
        <dbReference type="WBParaSite" id="MCU_009741-RA"/>
    </source>
</evidence>
<dbReference type="AlphaFoldDB" id="A0A5K3FT06"/>
<dbReference type="WBParaSite" id="MCU_009741-RA">
    <property type="protein sequence ID" value="MCU_009741-RA"/>
    <property type="gene ID" value="MCU_009741"/>
</dbReference>
<organism evidence="1">
    <name type="scientific">Mesocestoides corti</name>
    <name type="common">Flatworm</name>
    <dbReference type="NCBI Taxonomy" id="53468"/>
    <lineage>
        <taxon>Eukaryota</taxon>
        <taxon>Metazoa</taxon>
        <taxon>Spiralia</taxon>
        <taxon>Lophotrochozoa</taxon>
        <taxon>Platyhelminthes</taxon>
        <taxon>Cestoda</taxon>
        <taxon>Eucestoda</taxon>
        <taxon>Cyclophyllidea</taxon>
        <taxon>Mesocestoididae</taxon>
        <taxon>Mesocestoides</taxon>
    </lineage>
</organism>
<sequence>MAFLAELLSNTPSLTVTRLDEKFLQEIVIFYAQQPAIPIPHDDPLTYLQRIVDQLSTNDAVLFLSNMAKRCLRHKLQMECFAPGHCTSFTLATYKKILLPELNTEF</sequence>
<name>A0A5K3FT06_MESCO</name>
<accession>A0A5K3FT06</accession>
<proteinExistence type="predicted"/>